<gene>
    <name evidence="9" type="ORF">MUN78_08885</name>
</gene>
<feature type="transmembrane region" description="Helical" evidence="8">
    <location>
        <begin position="257"/>
        <end position="284"/>
    </location>
</feature>
<dbReference type="Pfam" id="PF01032">
    <property type="entry name" value="FecCD"/>
    <property type="match status" value="1"/>
</dbReference>
<evidence type="ECO:0000256" key="1">
    <source>
        <dbReference type="ARBA" id="ARBA00004651"/>
    </source>
</evidence>
<dbReference type="InterPro" id="IPR037294">
    <property type="entry name" value="ABC_BtuC-like"/>
</dbReference>
<evidence type="ECO:0000256" key="4">
    <source>
        <dbReference type="ARBA" id="ARBA00022475"/>
    </source>
</evidence>
<keyword evidence="5 8" id="KW-0812">Transmembrane</keyword>
<protein>
    <submittedName>
        <fullName evidence="9">Iron chelate uptake ABC transporter family permease subunit</fullName>
    </submittedName>
</protein>
<keyword evidence="3" id="KW-0813">Transport</keyword>
<name>A0ABY4FIR2_9MICO</name>
<evidence type="ECO:0000256" key="6">
    <source>
        <dbReference type="ARBA" id="ARBA00022989"/>
    </source>
</evidence>
<dbReference type="EMBL" id="CP095045">
    <property type="protein sequence ID" value="UOQ55829.1"/>
    <property type="molecule type" value="Genomic_DNA"/>
</dbReference>
<feature type="transmembrane region" description="Helical" evidence="8">
    <location>
        <begin position="296"/>
        <end position="316"/>
    </location>
</feature>
<evidence type="ECO:0000256" key="2">
    <source>
        <dbReference type="ARBA" id="ARBA00007935"/>
    </source>
</evidence>
<dbReference type="CDD" id="cd06550">
    <property type="entry name" value="TM_ABC_iron-siderophores_like"/>
    <property type="match status" value="1"/>
</dbReference>
<dbReference type="InterPro" id="IPR000522">
    <property type="entry name" value="ABC_transptr_permease_BtuC"/>
</dbReference>
<feature type="transmembrane region" description="Helical" evidence="8">
    <location>
        <begin position="31"/>
        <end position="52"/>
    </location>
</feature>
<dbReference type="Proteomes" id="UP000831786">
    <property type="component" value="Chromosome"/>
</dbReference>
<evidence type="ECO:0000256" key="3">
    <source>
        <dbReference type="ARBA" id="ARBA00022448"/>
    </source>
</evidence>
<feature type="transmembrane region" description="Helical" evidence="8">
    <location>
        <begin position="136"/>
        <end position="156"/>
    </location>
</feature>
<evidence type="ECO:0000256" key="5">
    <source>
        <dbReference type="ARBA" id="ARBA00022692"/>
    </source>
</evidence>
<feature type="transmembrane region" description="Helical" evidence="8">
    <location>
        <begin position="328"/>
        <end position="345"/>
    </location>
</feature>
<comment type="similarity">
    <text evidence="2">Belongs to the binding-protein-dependent transport system permease family. FecCD subfamily.</text>
</comment>
<comment type="subcellular location">
    <subcellularLocation>
        <location evidence="1">Cell membrane</location>
        <topology evidence="1">Multi-pass membrane protein</topology>
    </subcellularLocation>
</comment>
<evidence type="ECO:0000256" key="8">
    <source>
        <dbReference type="SAM" id="Phobius"/>
    </source>
</evidence>
<evidence type="ECO:0000313" key="9">
    <source>
        <dbReference type="EMBL" id="UOQ55829.1"/>
    </source>
</evidence>
<evidence type="ECO:0000313" key="10">
    <source>
        <dbReference type="Proteomes" id="UP000831786"/>
    </source>
</evidence>
<feature type="transmembrane region" description="Helical" evidence="8">
    <location>
        <begin position="80"/>
        <end position="100"/>
    </location>
</feature>
<dbReference type="PANTHER" id="PTHR30472">
    <property type="entry name" value="FERRIC ENTEROBACTIN TRANSPORT SYSTEM PERMEASE PROTEIN"/>
    <property type="match status" value="1"/>
</dbReference>
<feature type="transmembrane region" description="Helical" evidence="8">
    <location>
        <begin position="112"/>
        <end position="130"/>
    </location>
</feature>
<sequence length="348" mass="35254">MTGRRRTPVARSGVLRIASFSLRLDLGGMRLAAILLVLVLVALAVSLMLGAVPLAPVEVLRALAGDGEERILRTVVGRRLPRAVCALLVGVCLGVAGCVFQSLSRNALGSPDIIGFTTGAATGAVAQITLLGGGVLATAAAAVAGGLLTALLVYLLSRKHGVTGGIRLVLVGIGIGAIMAAVTDLLLVRAGIAEAASAQVWQSGSLTGRGWPHAWSLVAAAVVLLPLIGIAGRALRMIEMGDDVAHGLGIRVERVRFAVLVLGVLLTGVATAVAGPIAFVALAAPQIAARLARGSGLHLALSGLIGAVLLACADLLSQHLELGLRLPIGLVTALLGGVYLIWLLARRA</sequence>
<accession>A0ABY4FIR2</accession>
<evidence type="ECO:0000256" key="7">
    <source>
        <dbReference type="ARBA" id="ARBA00023136"/>
    </source>
</evidence>
<feature type="transmembrane region" description="Helical" evidence="8">
    <location>
        <begin position="168"/>
        <end position="192"/>
    </location>
</feature>
<proteinExistence type="inferred from homology"/>
<keyword evidence="7 8" id="KW-0472">Membrane</keyword>
<keyword evidence="6 8" id="KW-1133">Transmembrane helix</keyword>
<keyword evidence="10" id="KW-1185">Reference proteome</keyword>
<dbReference type="PANTHER" id="PTHR30472:SF24">
    <property type="entry name" value="FERRIC ENTEROBACTIN TRANSPORT SYSTEM PERMEASE PROTEIN FEPG"/>
    <property type="match status" value="1"/>
</dbReference>
<feature type="transmembrane region" description="Helical" evidence="8">
    <location>
        <begin position="212"/>
        <end position="236"/>
    </location>
</feature>
<organism evidence="9 10">
    <name type="scientific">Leucobacter allii</name>
    <dbReference type="NCBI Taxonomy" id="2932247"/>
    <lineage>
        <taxon>Bacteria</taxon>
        <taxon>Bacillati</taxon>
        <taxon>Actinomycetota</taxon>
        <taxon>Actinomycetes</taxon>
        <taxon>Micrococcales</taxon>
        <taxon>Microbacteriaceae</taxon>
        <taxon>Leucobacter</taxon>
    </lineage>
</organism>
<dbReference type="RefSeq" id="WP_244725866.1">
    <property type="nucleotide sequence ID" value="NZ_CP095045.1"/>
</dbReference>
<dbReference type="SUPFAM" id="SSF81345">
    <property type="entry name" value="ABC transporter involved in vitamin B12 uptake, BtuC"/>
    <property type="match status" value="1"/>
</dbReference>
<dbReference type="Gene3D" id="1.10.3470.10">
    <property type="entry name" value="ABC transporter involved in vitamin B12 uptake, BtuC"/>
    <property type="match status" value="1"/>
</dbReference>
<reference evidence="9 10" key="1">
    <citation type="submission" date="2022-04" db="EMBL/GenBank/DDBJ databases">
        <title>Leucobacter sp. isolated from rhizosphere of garlic.</title>
        <authorList>
            <person name="Won M."/>
            <person name="Lee C.-M."/>
            <person name="Woen H.-Y."/>
            <person name="Kwon S.-W."/>
        </authorList>
    </citation>
    <scope>NUCLEOTIDE SEQUENCE [LARGE SCALE GENOMIC DNA]</scope>
    <source>
        <strain evidence="9 10">H21R-40</strain>
    </source>
</reference>
<keyword evidence="4" id="KW-1003">Cell membrane</keyword>